<evidence type="ECO:0000256" key="3">
    <source>
        <dbReference type="ARBA" id="ARBA00023015"/>
    </source>
</evidence>
<dbReference type="OrthoDB" id="424974at2759"/>
<evidence type="ECO:0000256" key="5">
    <source>
        <dbReference type="ARBA" id="ARBA00023163"/>
    </source>
</evidence>
<feature type="compositionally biased region" description="Basic and acidic residues" evidence="7">
    <location>
        <begin position="637"/>
        <end position="653"/>
    </location>
</feature>
<dbReference type="GO" id="GO:0009893">
    <property type="term" value="P:positive regulation of metabolic process"/>
    <property type="evidence" value="ECO:0007669"/>
    <property type="project" value="UniProtKB-ARBA"/>
</dbReference>
<dbReference type="PROSITE" id="PS50048">
    <property type="entry name" value="ZN2_CY6_FUNGAL_2"/>
    <property type="match status" value="1"/>
</dbReference>
<dbReference type="PANTHER" id="PTHR31001">
    <property type="entry name" value="UNCHARACTERIZED TRANSCRIPTIONAL REGULATORY PROTEIN"/>
    <property type="match status" value="1"/>
</dbReference>
<evidence type="ECO:0000256" key="4">
    <source>
        <dbReference type="ARBA" id="ARBA00023125"/>
    </source>
</evidence>
<accession>A0A5N7CEM5</accession>
<keyword evidence="6" id="KW-0539">Nucleus</keyword>
<dbReference type="EMBL" id="ML735238">
    <property type="protein sequence ID" value="KAE8392349.1"/>
    <property type="molecule type" value="Genomic_DNA"/>
</dbReference>
<evidence type="ECO:0000259" key="8">
    <source>
        <dbReference type="PROSITE" id="PS50048"/>
    </source>
</evidence>
<dbReference type="Pfam" id="PF00172">
    <property type="entry name" value="Zn_clus"/>
    <property type="match status" value="1"/>
</dbReference>
<dbReference type="GO" id="GO:0008270">
    <property type="term" value="F:zinc ion binding"/>
    <property type="evidence" value="ECO:0007669"/>
    <property type="project" value="InterPro"/>
</dbReference>
<dbReference type="InterPro" id="IPR001138">
    <property type="entry name" value="Zn2Cys6_DnaBD"/>
</dbReference>
<proteinExistence type="predicted"/>
<evidence type="ECO:0000313" key="9">
    <source>
        <dbReference type="EMBL" id="KAE8392349.1"/>
    </source>
</evidence>
<dbReference type="Proteomes" id="UP000326877">
    <property type="component" value="Unassembled WGS sequence"/>
</dbReference>
<name>A0A5N7CEM5_PETAA</name>
<keyword evidence="3" id="KW-0805">Transcription regulation</keyword>
<dbReference type="PROSITE" id="PS00463">
    <property type="entry name" value="ZN2_CY6_FUNGAL_1"/>
    <property type="match status" value="1"/>
</dbReference>
<evidence type="ECO:0000256" key="6">
    <source>
        <dbReference type="ARBA" id="ARBA00023242"/>
    </source>
</evidence>
<dbReference type="InterPro" id="IPR036864">
    <property type="entry name" value="Zn2-C6_fun-type_DNA-bd_sf"/>
</dbReference>
<dbReference type="GO" id="GO:0003677">
    <property type="term" value="F:DNA binding"/>
    <property type="evidence" value="ECO:0007669"/>
    <property type="project" value="UniProtKB-KW"/>
</dbReference>
<dbReference type="InterPro" id="IPR050613">
    <property type="entry name" value="Sec_Metabolite_Reg"/>
</dbReference>
<evidence type="ECO:0000256" key="2">
    <source>
        <dbReference type="ARBA" id="ARBA00022723"/>
    </source>
</evidence>
<organism evidence="9">
    <name type="scientific">Petromyces alliaceus</name>
    <name type="common">Aspergillus alliaceus</name>
    <dbReference type="NCBI Taxonomy" id="209559"/>
    <lineage>
        <taxon>Eukaryota</taxon>
        <taxon>Fungi</taxon>
        <taxon>Dikarya</taxon>
        <taxon>Ascomycota</taxon>
        <taxon>Pezizomycotina</taxon>
        <taxon>Eurotiomycetes</taxon>
        <taxon>Eurotiomycetidae</taxon>
        <taxon>Eurotiales</taxon>
        <taxon>Aspergillaceae</taxon>
        <taxon>Aspergillus</taxon>
        <taxon>Aspergillus subgen. Circumdati</taxon>
    </lineage>
</organism>
<dbReference type="SUPFAM" id="SSF57701">
    <property type="entry name" value="Zn2/Cys6 DNA-binding domain"/>
    <property type="match status" value="1"/>
</dbReference>
<dbReference type="GO" id="GO:0000981">
    <property type="term" value="F:DNA-binding transcription factor activity, RNA polymerase II-specific"/>
    <property type="evidence" value="ECO:0007669"/>
    <property type="project" value="InterPro"/>
</dbReference>
<comment type="subcellular location">
    <subcellularLocation>
        <location evidence="1">Nucleus</location>
    </subcellularLocation>
</comment>
<feature type="region of interest" description="Disordered" evidence="7">
    <location>
        <begin position="633"/>
        <end position="653"/>
    </location>
</feature>
<dbReference type="CDD" id="cd00067">
    <property type="entry name" value="GAL4"/>
    <property type="match status" value="1"/>
</dbReference>
<dbReference type="CDD" id="cd12148">
    <property type="entry name" value="fungal_TF_MHR"/>
    <property type="match status" value="1"/>
</dbReference>
<dbReference type="GO" id="GO:0005634">
    <property type="term" value="C:nucleus"/>
    <property type="evidence" value="ECO:0007669"/>
    <property type="project" value="UniProtKB-SubCell"/>
</dbReference>
<dbReference type="SMART" id="SM00906">
    <property type="entry name" value="Fungal_trans"/>
    <property type="match status" value="1"/>
</dbReference>
<dbReference type="Pfam" id="PF04082">
    <property type="entry name" value="Fungal_trans"/>
    <property type="match status" value="1"/>
</dbReference>
<dbReference type="GO" id="GO:0006351">
    <property type="term" value="P:DNA-templated transcription"/>
    <property type="evidence" value="ECO:0007669"/>
    <property type="project" value="InterPro"/>
</dbReference>
<sequence>MESSDNPRRRNRRIHSCLACRQRKLRCNRQQPCSNCSRSDRECIFLRLDSEHQVRKKLATFKEQSALLAKSLEQDVIIATPAKMTSGSLEESEDDLLITSFDLALLGIQDATYDHEEDDGSDDDRYDLGFRFGKMRMNERVGGFFHPHMADELSAFLDETTGTGTPRAPNLDNLSVAEKDLYFGPGPSFIPPQSGFPFSPSCSTPISDWFPPRDMADTLMQQYWEAVHPVVRIVHRPSIEWRHRAFWEAIDTGARPSAALRALTLAMFFTAVVSMPMHQVLHQFGIPQQVLQKRLQFHTENALKGAKLLSTTRLETLQAFVLYLIPMCRSEISRAHSALVGMAVRLAESMGLHRDPGGSQYSAIESHVRRLVWYQVCFLDLRTSEVQGPRVAIRPGDFSVELPLNLDDNQIMDKEQGGSRMWTEMTYTRIRFECQEMQRKCLLLRIQLEQKKLPLSQVLKQIESFRQHMESQYNPILSQANLTPLQSAAKHLMTLLISRLYTAVLHQLYRSLVREPPVRLRQLVVTTGIQQLESSMALETIPQLQPWSWYSQAYHQYHVSMLLLLEVYLRPTGSEADRIWSCLEYVYTTTSPASEDHDDLGSRHRKARSLLTALRDHLDIYCRIRRARVPAQSRGSSHVDIKRSPSTVPDRKSPVAAIPHNLADWSSGMQSPLGVSADQFSMGPPSQTDWLPTDPWPVQLNHYPVVGDGVPPIDFGTLPDDTAPFVDYGWAEWDTLHRNILDGTF</sequence>
<evidence type="ECO:0000256" key="7">
    <source>
        <dbReference type="SAM" id="MobiDB-lite"/>
    </source>
</evidence>
<gene>
    <name evidence="9" type="ORF">BDV23DRAFT_57212</name>
</gene>
<feature type="domain" description="Zn(2)-C6 fungal-type" evidence="8">
    <location>
        <begin position="16"/>
        <end position="45"/>
    </location>
</feature>
<keyword evidence="4" id="KW-0238">DNA-binding</keyword>
<dbReference type="InterPro" id="IPR007219">
    <property type="entry name" value="XnlR_reg_dom"/>
</dbReference>
<dbReference type="PANTHER" id="PTHR31001:SF40">
    <property type="entry name" value="ZN(II)2CYS6 TRANSCRIPTION FACTOR (EUROFUNG)"/>
    <property type="match status" value="1"/>
</dbReference>
<reference evidence="9" key="1">
    <citation type="submission" date="2019-04" db="EMBL/GenBank/DDBJ databases">
        <title>Friends and foes A comparative genomics studyof 23 Aspergillus species from section Flavi.</title>
        <authorList>
            <consortium name="DOE Joint Genome Institute"/>
            <person name="Kjaerbolling I."/>
            <person name="Vesth T."/>
            <person name="Frisvad J.C."/>
            <person name="Nybo J.L."/>
            <person name="Theobald S."/>
            <person name="Kildgaard S."/>
            <person name="Isbrandt T."/>
            <person name="Kuo A."/>
            <person name="Sato A."/>
            <person name="Lyhne E.K."/>
            <person name="Kogle M.E."/>
            <person name="Wiebenga A."/>
            <person name="Kun R.S."/>
            <person name="Lubbers R.J."/>
            <person name="Makela M.R."/>
            <person name="Barry K."/>
            <person name="Chovatia M."/>
            <person name="Clum A."/>
            <person name="Daum C."/>
            <person name="Haridas S."/>
            <person name="He G."/>
            <person name="LaButti K."/>
            <person name="Lipzen A."/>
            <person name="Mondo S."/>
            <person name="Riley R."/>
            <person name="Salamov A."/>
            <person name="Simmons B.A."/>
            <person name="Magnuson J.K."/>
            <person name="Henrissat B."/>
            <person name="Mortensen U.H."/>
            <person name="Larsen T.O."/>
            <person name="Devries R.P."/>
            <person name="Grigoriev I.V."/>
            <person name="Machida M."/>
            <person name="Baker S.E."/>
            <person name="Andersen M.R."/>
        </authorList>
    </citation>
    <scope>NUCLEOTIDE SEQUENCE [LARGE SCALE GENOMIC DNA]</scope>
    <source>
        <strain evidence="9">IBT 14317</strain>
    </source>
</reference>
<dbReference type="AlphaFoldDB" id="A0A5N7CEM5"/>
<protein>
    <recommendedName>
        <fullName evidence="8">Zn(2)-C6 fungal-type domain-containing protein</fullName>
    </recommendedName>
</protein>
<evidence type="ECO:0000256" key="1">
    <source>
        <dbReference type="ARBA" id="ARBA00004123"/>
    </source>
</evidence>
<dbReference type="Gene3D" id="4.10.240.10">
    <property type="entry name" value="Zn(2)-C6 fungal-type DNA-binding domain"/>
    <property type="match status" value="1"/>
</dbReference>
<dbReference type="SMART" id="SM00066">
    <property type="entry name" value="GAL4"/>
    <property type="match status" value="1"/>
</dbReference>
<keyword evidence="2" id="KW-0479">Metal-binding</keyword>
<keyword evidence="5" id="KW-0804">Transcription</keyword>